<reference evidence="1 2" key="2">
    <citation type="submission" date="2013-02" db="EMBL/GenBank/DDBJ databases">
        <title>The Genome Sequence of Plasmodium falciparum NF135/5.C10.</title>
        <authorList>
            <consortium name="The Broad Institute Genome Sequencing Platform"/>
            <consortium name="The Broad Institute Genome Sequencing Center for Infectious Disease"/>
            <person name="Neafsey D."/>
            <person name="Cheeseman I."/>
            <person name="Volkman S."/>
            <person name="Adams J."/>
            <person name="Walker B."/>
            <person name="Young S.K."/>
            <person name="Zeng Q."/>
            <person name="Gargeya S."/>
            <person name="Fitzgerald M."/>
            <person name="Haas B."/>
            <person name="Abouelleil A."/>
            <person name="Alvarado L."/>
            <person name="Arachchi H.M."/>
            <person name="Berlin A.M."/>
            <person name="Chapman S.B."/>
            <person name="Dewar J."/>
            <person name="Goldberg J."/>
            <person name="Griggs A."/>
            <person name="Gujja S."/>
            <person name="Hansen M."/>
            <person name="Howarth C."/>
            <person name="Imamovic A."/>
            <person name="Larimer J."/>
            <person name="McCowan C."/>
            <person name="Murphy C."/>
            <person name="Neiman D."/>
            <person name="Pearson M."/>
            <person name="Priest M."/>
            <person name="Roberts A."/>
            <person name="Saif S."/>
            <person name="Shea T."/>
            <person name="Sisk P."/>
            <person name="Sykes S."/>
            <person name="Wortman J."/>
            <person name="Nusbaum C."/>
            <person name="Birren B."/>
        </authorList>
    </citation>
    <scope>NUCLEOTIDE SEQUENCE [LARGE SCALE GENOMIC DNA]</scope>
    <source>
        <strain evidence="1 2">NF135/5.C10</strain>
    </source>
</reference>
<sequence>MYIFLFSLSYSFHKKSIQKKIYIQINFIKHYYNIKKNKYFSSRYLSQNKNYLSTINIIKILKHISKDNTII</sequence>
<evidence type="ECO:0000313" key="1">
    <source>
        <dbReference type="EMBL" id="ETW44417.1"/>
    </source>
</evidence>
<organism evidence="1 2">
    <name type="scientific">Plasmodium falciparum NF135/5.C10</name>
    <dbReference type="NCBI Taxonomy" id="1036726"/>
    <lineage>
        <taxon>Eukaryota</taxon>
        <taxon>Sar</taxon>
        <taxon>Alveolata</taxon>
        <taxon>Apicomplexa</taxon>
        <taxon>Aconoidasida</taxon>
        <taxon>Haemosporida</taxon>
        <taxon>Plasmodiidae</taxon>
        <taxon>Plasmodium</taxon>
        <taxon>Plasmodium (Laverania)</taxon>
    </lineage>
</organism>
<gene>
    <name evidence="1" type="ORF">PFNF135_00984</name>
</gene>
<dbReference type="Proteomes" id="UP000019114">
    <property type="component" value="Unassembled WGS sequence"/>
</dbReference>
<accession>W4ILS5</accession>
<protein>
    <submittedName>
        <fullName evidence="1">Uncharacterized protein</fullName>
    </submittedName>
</protein>
<proteinExistence type="predicted"/>
<dbReference type="EMBL" id="KI926026">
    <property type="protein sequence ID" value="ETW44417.1"/>
    <property type="molecule type" value="Genomic_DNA"/>
</dbReference>
<evidence type="ECO:0000313" key="2">
    <source>
        <dbReference type="Proteomes" id="UP000019114"/>
    </source>
</evidence>
<name>W4ILS5_PLAFA</name>
<dbReference type="AlphaFoldDB" id="W4ILS5"/>
<reference evidence="1 2" key="1">
    <citation type="submission" date="2013-02" db="EMBL/GenBank/DDBJ databases">
        <title>The Genome Annotation of Plasmodium falciparum NF135/5.C10.</title>
        <authorList>
            <consortium name="The Broad Institute Genome Sequencing Platform"/>
            <consortium name="The Broad Institute Genome Sequencing Center for Infectious Disease"/>
            <person name="Neafsey D."/>
            <person name="Hoffman S."/>
            <person name="Volkman S."/>
            <person name="Rosenthal P."/>
            <person name="Walker B."/>
            <person name="Young S.K."/>
            <person name="Zeng Q."/>
            <person name="Gargeya S."/>
            <person name="Fitzgerald M."/>
            <person name="Haas B."/>
            <person name="Abouelleil A."/>
            <person name="Allen A.W."/>
            <person name="Alvarado L."/>
            <person name="Arachchi H.M."/>
            <person name="Berlin A.M."/>
            <person name="Chapman S.B."/>
            <person name="Gainer-Dewar J."/>
            <person name="Goldberg J."/>
            <person name="Griggs A."/>
            <person name="Gujja S."/>
            <person name="Hansen M."/>
            <person name="Howarth C."/>
            <person name="Imamovic A."/>
            <person name="Ireland A."/>
            <person name="Larimer J."/>
            <person name="McCowan C."/>
            <person name="Murphy C."/>
            <person name="Pearson M."/>
            <person name="Poon T.W."/>
            <person name="Priest M."/>
            <person name="Roberts A."/>
            <person name="Saif S."/>
            <person name="Shea T."/>
            <person name="Sisk P."/>
            <person name="Sykes S."/>
            <person name="Wortman J."/>
            <person name="Nusbaum C."/>
            <person name="Birren B."/>
        </authorList>
    </citation>
    <scope>NUCLEOTIDE SEQUENCE [LARGE SCALE GENOMIC DNA]</scope>
    <source>
        <strain evidence="1 2">NF135/5.C10</strain>
    </source>
</reference>